<sequence length="238" mass="24820">MKPSKATFKTAVKTAVVATAIIGLAACAEDPNRNAKRGAGIGAVTGAVLGNQVSHARGAPIVGAIVGAIAGGAVGNYMDKQRKEVEQQMAPEIQRGDLSTTTLSDGSLKVAIASDVSFDLGSATLRPDAMDAYGRIAAILKTYDKTVIHVIGHTDTSGTSDFNQGLSERRAAAVGTFLASQGVPGTRLREEGRGERELIVRTADNVKEARNRRVDIVIKPVVEGNEQSAWAPPPYLGS</sequence>
<gene>
    <name evidence="7" type="ORF">WQQ_46590</name>
</gene>
<accession>I7Z8R7</accession>
<dbReference type="PRINTS" id="PR01021">
    <property type="entry name" value="OMPADOMAIN"/>
</dbReference>
<dbReference type="RefSeq" id="WP_007187594.1">
    <property type="nucleotide sequence ID" value="NZ_AKGD01000004.1"/>
</dbReference>
<dbReference type="AlphaFoldDB" id="I7Z8R7"/>
<dbReference type="InterPro" id="IPR006690">
    <property type="entry name" value="OMPA-like_CS"/>
</dbReference>
<dbReference type="SUPFAM" id="SSF103088">
    <property type="entry name" value="OmpA-like"/>
    <property type="match status" value="1"/>
</dbReference>
<dbReference type="Pfam" id="PF00691">
    <property type="entry name" value="OmpA"/>
    <property type="match status" value="1"/>
</dbReference>
<dbReference type="PANTHER" id="PTHR30329">
    <property type="entry name" value="STATOR ELEMENT OF FLAGELLAR MOTOR COMPLEX"/>
    <property type="match status" value="1"/>
</dbReference>
<evidence type="ECO:0000256" key="5">
    <source>
        <dbReference type="SAM" id="SignalP"/>
    </source>
</evidence>
<dbReference type="OrthoDB" id="9782229at2"/>
<reference evidence="7 8" key="1">
    <citation type="journal article" date="2012" name="J. Bacteriol.">
        <title>Genome Sequence of n-Alkane-Degrading Hydrocarboniphaga effusa Strain AP103T (ATCC BAA-332T).</title>
        <authorList>
            <person name="Chang H.K."/>
            <person name="Zylstra G.J."/>
            <person name="Chae J.C."/>
        </authorList>
    </citation>
    <scope>NUCLEOTIDE SEQUENCE [LARGE SCALE GENOMIC DNA]</scope>
    <source>
        <strain evidence="7 8">AP103</strain>
    </source>
</reference>
<evidence type="ECO:0000256" key="3">
    <source>
        <dbReference type="ARBA" id="ARBA00023237"/>
    </source>
</evidence>
<dbReference type="Gene3D" id="3.30.1330.60">
    <property type="entry name" value="OmpA-like domain"/>
    <property type="match status" value="1"/>
</dbReference>
<dbReference type="PROSITE" id="PS51123">
    <property type="entry name" value="OMPA_2"/>
    <property type="match status" value="1"/>
</dbReference>
<keyword evidence="3" id="KW-0998">Cell outer membrane</keyword>
<feature type="domain" description="OmpA-like" evidence="6">
    <location>
        <begin position="105"/>
        <end position="222"/>
    </location>
</feature>
<evidence type="ECO:0000313" key="8">
    <source>
        <dbReference type="Proteomes" id="UP000003704"/>
    </source>
</evidence>
<dbReference type="EMBL" id="AKGD01000004">
    <property type="protein sequence ID" value="EIT68224.1"/>
    <property type="molecule type" value="Genomic_DNA"/>
</dbReference>
<proteinExistence type="predicted"/>
<comment type="caution">
    <text evidence="7">The sequence shown here is derived from an EMBL/GenBank/DDBJ whole genome shotgun (WGS) entry which is preliminary data.</text>
</comment>
<comment type="subcellular location">
    <subcellularLocation>
        <location evidence="1">Cell outer membrane</location>
    </subcellularLocation>
</comment>
<dbReference type="STRING" id="1172194.WQQ_46590"/>
<dbReference type="InterPro" id="IPR050330">
    <property type="entry name" value="Bact_OuterMem_StrucFunc"/>
</dbReference>
<name>I7Z8R7_9GAMM</name>
<dbReference type="InterPro" id="IPR006664">
    <property type="entry name" value="OMP_bac"/>
</dbReference>
<dbReference type="InterPro" id="IPR039567">
    <property type="entry name" value="Gly-zipper"/>
</dbReference>
<protein>
    <recommendedName>
        <fullName evidence="6">OmpA-like domain-containing protein</fullName>
    </recommendedName>
</protein>
<evidence type="ECO:0000256" key="1">
    <source>
        <dbReference type="ARBA" id="ARBA00004442"/>
    </source>
</evidence>
<dbReference type="CDD" id="cd07185">
    <property type="entry name" value="OmpA_C-like"/>
    <property type="match status" value="1"/>
</dbReference>
<dbReference type="InterPro" id="IPR036737">
    <property type="entry name" value="OmpA-like_sf"/>
</dbReference>
<evidence type="ECO:0000259" key="6">
    <source>
        <dbReference type="PROSITE" id="PS51123"/>
    </source>
</evidence>
<evidence type="ECO:0000256" key="2">
    <source>
        <dbReference type="ARBA" id="ARBA00023136"/>
    </source>
</evidence>
<evidence type="ECO:0000256" key="4">
    <source>
        <dbReference type="PROSITE-ProRule" id="PRU00473"/>
    </source>
</evidence>
<dbReference type="PROSITE" id="PS51257">
    <property type="entry name" value="PROKAR_LIPOPROTEIN"/>
    <property type="match status" value="1"/>
</dbReference>
<dbReference type="Proteomes" id="UP000003704">
    <property type="component" value="Unassembled WGS sequence"/>
</dbReference>
<feature type="chain" id="PRO_5003712624" description="OmpA-like domain-containing protein" evidence="5">
    <location>
        <begin position="29"/>
        <end position="238"/>
    </location>
</feature>
<keyword evidence="2 4" id="KW-0472">Membrane</keyword>
<keyword evidence="8" id="KW-1185">Reference proteome</keyword>
<keyword evidence="5" id="KW-0732">Signal</keyword>
<organism evidence="7 8">
    <name type="scientific">Hydrocarboniphaga effusa AP103</name>
    <dbReference type="NCBI Taxonomy" id="1172194"/>
    <lineage>
        <taxon>Bacteria</taxon>
        <taxon>Pseudomonadati</taxon>
        <taxon>Pseudomonadota</taxon>
        <taxon>Gammaproteobacteria</taxon>
        <taxon>Nevskiales</taxon>
        <taxon>Nevskiaceae</taxon>
        <taxon>Hydrocarboniphaga</taxon>
    </lineage>
</organism>
<feature type="signal peptide" evidence="5">
    <location>
        <begin position="1"/>
        <end position="28"/>
    </location>
</feature>
<dbReference type="InterPro" id="IPR006665">
    <property type="entry name" value="OmpA-like"/>
</dbReference>
<dbReference type="Pfam" id="PF13488">
    <property type="entry name" value="Gly-zipper_Omp"/>
    <property type="match status" value="1"/>
</dbReference>
<dbReference type="PANTHER" id="PTHR30329:SF21">
    <property type="entry name" value="LIPOPROTEIN YIAD-RELATED"/>
    <property type="match status" value="1"/>
</dbReference>
<dbReference type="PROSITE" id="PS01068">
    <property type="entry name" value="OMPA_1"/>
    <property type="match status" value="1"/>
</dbReference>
<evidence type="ECO:0000313" key="7">
    <source>
        <dbReference type="EMBL" id="EIT68224.1"/>
    </source>
</evidence>
<dbReference type="GO" id="GO:0009279">
    <property type="term" value="C:cell outer membrane"/>
    <property type="evidence" value="ECO:0007669"/>
    <property type="project" value="UniProtKB-SubCell"/>
</dbReference>